<evidence type="ECO:0000313" key="1">
    <source>
        <dbReference type="EMBL" id="CAG8481397.1"/>
    </source>
</evidence>
<organism evidence="1 2">
    <name type="scientific">Dentiscutata erythropus</name>
    <dbReference type="NCBI Taxonomy" id="1348616"/>
    <lineage>
        <taxon>Eukaryota</taxon>
        <taxon>Fungi</taxon>
        <taxon>Fungi incertae sedis</taxon>
        <taxon>Mucoromycota</taxon>
        <taxon>Glomeromycotina</taxon>
        <taxon>Glomeromycetes</taxon>
        <taxon>Diversisporales</taxon>
        <taxon>Gigasporaceae</taxon>
        <taxon>Dentiscutata</taxon>
    </lineage>
</organism>
<accession>A0A9N8Z7G5</accession>
<sequence length="100" mass="11529">MSTAKRKCFFRLLKLEGIVFLSNYHQATNSVLNNIADRLEALDLFNSIQVDEFLEIAKEKIVYKVSSNDQIITELVETFRTNNLLITNLKDIDNSFEISV</sequence>
<dbReference type="Proteomes" id="UP000789405">
    <property type="component" value="Unassembled WGS sequence"/>
</dbReference>
<feature type="non-terminal residue" evidence="1">
    <location>
        <position position="1"/>
    </location>
</feature>
<dbReference type="OrthoDB" id="10477605at2759"/>
<protein>
    <submittedName>
        <fullName evidence="1">23621_t:CDS:1</fullName>
    </submittedName>
</protein>
<proteinExistence type="predicted"/>
<reference evidence="1" key="1">
    <citation type="submission" date="2021-06" db="EMBL/GenBank/DDBJ databases">
        <authorList>
            <person name="Kallberg Y."/>
            <person name="Tangrot J."/>
            <person name="Rosling A."/>
        </authorList>
    </citation>
    <scope>NUCLEOTIDE SEQUENCE</scope>
    <source>
        <strain evidence="1">MA453B</strain>
    </source>
</reference>
<gene>
    <name evidence="1" type="ORF">DERYTH_LOCUS1944</name>
</gene>
<dbReference type="EMBL" id="CAJVPY010000582">
    <property type="protein sequence ID" value="CAG8481397.1"/>
    <property type="molecule type" value="Genomic_DNA"/>
</dbReference>
<name>A0A9N8Z7G5_9GLOM</name>
<keyword evidence="2" id="KW-1185">Reference proteome</keyword>
<comment type="caution">
    <text evidence="1">The sequence shown here is derived from an EMBL/GenBank/DDBJ whole genome shotgun (WGS) entry which is preliminary data.</text>
</comment>
<evidence type="ECO:0000313" key="2">
    <source>
        <dbReference type="Proteomes" id="UP000789405"/>
    </source>
</evidence>
<dbReference type="AlphaFoldDB" id="A0A9N8Z7G5"/>